<evidence type="ECO:0000313" key="2">
    <source>
        <dbReference type="EMBL" id="KAK9923717.1"/>
    </source>
</evidence>
<dbReference type="PANTHER" id="PTHR45966">
    <property type="entry name" value="GDSL-LIKE LIPASE/ACYLHYDROLASE"/>
    <property type="match status" value="1"/>
</dbReference>
<evidence type="ECO:0000256" key="1">
    <source>
        <dbReference type="ARBA" id="ARBA00022729"/>
    </source>
</evidence>
<sequence>MASLSYIVHKQTQQQPGHIYGETFFHYSTGRFSDCRIVPDFIAKSYTSTLPARLQPGPHDFADGCNFASGGARVLAEAGARHNKN</sequence>
<accession>A0AAW1WK60</accession>
<dbReference type="AlphaFoldDB" id="A0AAW1WK60"/>
<dbReference type="PANTHER" id="PTHR45966:SF1">
    <property type="entry name" value="GDSL ESTERASE_LIPASE 1-RELATED"/>
    <property type="match status" value="1"/>
</dbReference>
<gene>
    <name evidence="2" type="ORF">M0R45_032118</name>
</gene>
<organism evidence="2 3">
    <name type="scientific">Rubus argutus</name>
    <name type="common">Southern blackberry</name>
    <dbReference type="NCBI Taxonomy" id="59490"/>
    <lineage>
        <taxon>Eukaryota</taxon>
        <taxon>Viridiplantae</taxon>
        <taxon>Streptophyta</taxon>
        <taxon>Embryophyta</taxon>
        <taxon>Tracheophyta</taxon>
        <taxon>Spermatophyta</taxon>
        <taxon>Magnoliopsida</taxon>
        <taxon>eudicotyledons</taxon>
        <taxon>Gunneridae</taxon>
        <taxon>Pentapetalae</taxon>
        <taxon>rosids</taxon>
        <taxon>fabids</taxon>
        <taxon>Rosales</taxon>
        <taxon>Rosaceae</taxon>
        <taxon>Rosoideae</taxon>
        <taxon>Rosoideae incertae sedis</taxon>
        <taxon>Rubus</taxon>
    </lineage>
</organism>
<protein>
    <submittedName>
        <fullName evidence="2">Uncharacterized protein</fullName>
    </submittedName>
</protein>
<dbReference type="Gene3D" id="3.40.50.1110">
    <property type="entry name" value="SGNH hydrolase"/>
    <property type="match status" value="1"/>
</dbReference>
<dbReference type="InterPro" id="IPR044552">
    <property type="entry name" value="GLIP1-5/GLL25"/>
</dbReference>
<dbReference type="Proteomes" id="UP001457282">
    <property type="component" value="Unassembled WGS sequence"/>
</dbReference>
<comment type="caution">
    <text evidence="2">The sequence shown here is derived from an EMBL/GenBank/DDBJ whole genome shotgun (WGS) entry which is preliminary data.</text>
</comment>
<evidence type="ECO:0000313" key="3">
    <source>
        <dbReference type="Proteomes" id="UP001457282"/>
    </source>
</evidence>
<dbReference type="GO" id="GO:0016298">
    <property type="term" value="F:lipase activity"/>
    <property type="evidence" value="ECO:0007669"/>
    <property type="project" value="TreeGrafter"/>
</dbReference>
<keyword evidence="3" id="KW-1185">Reference proteome</keyword>
<dbReference type="InterPro" id="IPR036514">
    <property type="entry name" value="SGNH_hydro_sf"/>
</dbReference>
<proteinExistence type="predicted"/>
<name>A0AAW1WK60_RUBAR</name>
<keyword evidence="1" id="KW-0732">Signal</keyword>
<dbReference type="EMBL" id="JBEDUW010000006">
    <property type="protein sequence ID" value="KAK9923717.1"/>
    <property type="molecule type" value="Genomic_DNA"/>
</dbReference>
<reference evidence="2 3" key="1">
    <citation type="journal article" date="2023" name="G3 (Bethesda)">
        <title>A chromosome-length genome assembly and annotation of blackberry (Rubus argutus, cv. 'Hillquist').</title>
        <authorList>
            <person name="Bruna T."/>
            <person name="Aryal R."/>
            <person name="Dudchenko O."/>
            <person name="Sargent D.J."/>
            <person name="Mead D."/>
            <person name="Buti M."/>
            <person name="Cavallini A."/>
            <person name="Hytonen T."/>
            <person name="Andres J."/>
            <person name="Pham M."/>
            <person name="Weisz D."/>
            <person name="Mascagni F."/>
            <person name="Usai G."/>
            <person name="Natali L."/>
            <person name="Bassil N."/>
            <person name="Fernandez G.E."/>
            <person name="Lomsadze A."/>
            <person name="Armour M."/>
            <person name="Olukolu B."/>
            <person name="Poorten T."/>
            <person name="Britton C."/>
            <person name="Davik J."/>
            <person name="Ashrafi H."/>
            <person name="Aiden E.L."/>
            <person name="Borodovsky M."/>
            <person name="Worthington M."/>
        </authorList>
    </citation>
    <scope>NUCLEOTIDE SEQUENCE [LARGE SCALE GENOMIC DNA]</scope>
    <source>
        <strain evidence="2">PI 553951</strain>
    </source>
</reference>